<keyword evidence="14" id="KW-1185">Reference proteome</keyword>
<evidence type="ECO:0000256" key="8">
    <source>
        <dbReference type="ARBA" id="ARBA00023295"/>
    </source>
</evidence>
<dbReference type="CDD" id="cd14256">
    <property type="entry name" value="Dockerin_I"/>
    <property type="match status" value="1"/>
</dbReference>
<name>F1TBZ2_9FIRM</name>
<protein>
    <recommendedName>
        <fullName evidence="3">cellulase</fullName>
        <ecNumber evidence="3">3.2.1.4</ecNumber>
    </recommendedName>
</protein>
<gene>
    <name evidence="13" type="ORF">Cpap_2859</name>
</gene>
<dbReference type="GO" id="GO:0030248">
    <property type="term" value="F:cellulose binding"/>
    <property type="evidence" value="ECO:0007669"/>
    <property type="project" value="InterPro"/>
</dbReference>
<dbReference type="InterPro" id="IPR036439">
    <property type="entry name" value="Dockerin_dom_sf"/>
</dbReference>
<dbReference type="EMBL" id="ACXX02000005">
    <property type="protein sequence ID" value="EGD48163.1"/>
    <property type="molecule type" value="Genomic_DNA"/>
</dbReference>
<dbReference type="RefSeq" id="WP_004618994.1">
    <property type="nucleotide sequence ID" value="NZ_ACXX02000005.1"/>
</dbReference>
<keyword evidence="4 10" id="KW-0732">Signal</keyword>
<dbReference type="Pfam" id="PF00404">
    <property type="entry name" value="Dockerin_1"/>
    <property type="match status" value="1"/>
</dbReference>
<dbReference type="Gene3D" id="2.60.40.1180">
    <property type="entry name" value="Golgi alpha-mannosidase II"/>
    <property type="match status" value="1"/>
</dbReference>
<keyword evidence="9" id="KW-0624">Polysaccharide degradation</keyword>
<dbReference type="Gene3D" id="1.10.1330.10">
    <property type="entry name" value="Dockerin domain"/>
    <property type="match status" value="1"/>
</dbReference>
<dbReference type="OrthoDB" id="9768786at2"/>
<dbReference type="PROSITE" id="PS51766">
    <property type="entry name" value="DOCKERIN"/>
    <property type="match status" value="1"/>
</dbReference>
<dbReference type="SMART" id="SM01067">
    <property type="entry name" value="CBM_3"/>
    <property type="match status" value="1"/>
</dbReference>
<evidence type="ECO:0000256" key="9">
    <source>
        <dbReference type="ARBA" id="ARBA00023326"/>
    </source>
</evidence>
<keyword evidence="7" id="KW-0119">Carbohydrate metabolism</keyword>
<dbReference type="PANTHER" id="PTHR43576:SF3">
    <property type="entry name" value="ALPHA-L-ARABINOFURANOSIDASE C"/>
    <property type="match status" value="1"/>
</dbReference>
<sequence>MKKKYQIISTIISIMAILTFPFSVSPVNAANTSATINVNAGTVSYTIPDTFYGSNLAAWTGNEDGKDLLKNEFTKSTNRKLFRWPGGSWGDAYIWDDMEVGGNSWVISYDECLDYLNKIGGTMQPIVNCGGVWNGVQHTNAEAVAKAAAWVKDMNITRKMGIKYWEIGNEMYGSWEAGYAANGKEYAQRYCNFYRAMKAVDPTIKCGAVAVETEGGWNNWTPTMLSEFKAQGIIPDFLTIHFYPTINQAVTPANDATCLKSVDSVKAFTDNLNSMITKYLGAAYVGKIEYAMTEFSSTPADHLYVDAMFNSQMFMECAKNKWTIANPWMDDVWYRNGYVTPTYYIYPFLQNKFGRQMVSATSNNSMIRSYAAKDSDGNLTMFIVNNSPTDTTTASIAVSGFTPATSGEKWVIEPVYTGLDSQIPNSTVNQEWDDVKINGVVHPDARKIDEQVSSTILSTGGSFTVNLPASSMVFLKLLPEGKTPVPHAVVSPEPLVVSNPPSATGSIKVQYKCSETGASAGASRFSFNVVNTTDKEVPLTDLVLRYWYTREGPLGWESFACDWAEKLPITSVTSRFFNIYRYMDINFASGIIPAGGNSGEVQVRWYYGDTSKMDQTNDYSFSPSITNLTDYKKMALYRNGELIWGTEPAGLRPPNLLESTMGEFKYGDVNGDDEINSIDFALLKSYLLGNIIVFPSQNGLKAADVDGNGEINSIDYALLKQYLLGAITKLPYSF</sequence>
<dbReference type="Gene3D" id="2.60.40.710">
    <property type="entry name" value="Endoglucanase-like"/>
    <property type="match status" value="1"/>
</dbReference>
<dbReference type="AlphaFoldDB" id="F1TBZ2"/>
<dbReference type="GO" id="GO:0008810">
    <property type="term" value="F:cellulase activity"/>
    <property type="evidence" value="ECO:0007669"/>
    <property type="project" value="UniProtKB-EC"/>
</dbReference>
<evidence type="ECO:0000256" key="5">
    <source>
        <dbReference type="ARBA" id="ARBA00022801"/>
    </source>
</evidence>
<dbReference type="InterPro" id="IPR013780">
    <property type="entry name" value="Glyco_hydro_b"/>
</dbReference>
<dbReference type="SUPFAM" id="SSF51011">
    <property type="entry name" value="Glycosyl hydrolase domain"/>
    <property type="match status" value="1"/>
</dbReference>
<comment type="caution">
    <text evidence="13">The sequence shown here is derived from an EMBL/GenBank/DDBJ whole genome shotgun (WGS) entry which is preliminary data.</text>
</comment>
<dbReference type="InterPro" id="IPR036966">
    <property type="entry name" value="CBM3_sf"/>
</dbReference>
<dbReference type="SUPFAM" id="SSF63446">
    <property type="entry name" value="Type I dockerin domain"/>
    <property type="match status" value="1"/>
</dbReference>
<evidence type="ECO:0000256" key="3">
    <source>
        <dbReference type="ARBA" id="ARBA00012601"/>
    </source>
</evidence>
<dbReference type="PROSITE" id="PS51172">
    <property type="entry name" value="CBM3"/>
    <property type="match status" value="1"/>
</dbReference>
<comment type="catalytic activity">
    <reaction evidence="1">
        <text>Endohydrolysis of (1-&gt;4)-beta-D-glucosidic linkages in cellulose, lichenin and cereal beta-D-glucans.</text>
        <dbReference type="EC" id="3.2.1.4"/>
    </reaction>
</comment>
<dbReference type="eggNOG" id="COG3534">
    <property type="taxonomic scope" value="Bacteria"/>
</dbReference>
<evidence type="ECO:0000256" key="7">
    <source>
        <dbReference type="ARBA" id="ARBA00023277"/>
    </source>
</evidence>
<evidence type="ECO:0000259" key="12">
    <source>
        <dbReference type="PROSITE" id="PS51766"/>
    </source>
</evidence>
<dbReference type="EC" id="3.2.1.4" evidence="3"/>
<dbReference type="InterPro" id="IPR001956">
    <property type="entry name" value="CBM3"/>
</dbReference>
<dbReference type="eggNOG" id="COG2273">
    <property type="taxonomic scope" value="Bacteria"/>
</dbReference>
<dbReference type="SUPFAM" id="SSF51445">
    <property type="entry name" value="(Trans)glycosidases"/>
    <property type="match status" value="1"/>
</dbReference>
<dbReference type="InterPro" id="IPR016134">
    <property type="entry name" value="Dockerin_dom"/>
</dbReference>
<dbReference type="InterPro" id="IPR002105">
    <property type="entry name" value="Dockerin_1_rpt"/>
</dbReference>
<feature type="domain" description="CBM3" evidence="11">
    <location>
        <begin position="503"/>
        <end position="649"/>
    </location>
</feature>
<comment type="pathway">
    <text evidence="2">Glycan metabolism.</text>
</comment>
<dbReference type="SUPFAM" id="SSF49384">
    <property type="entry name" value="Carbohydrate-binding domain"/>
    <property type="match status" value="1"/>
</dbReference>
<dbReference type="InterPro" id="IPR018247">
    <property type="entry name" value="EF_Hand_1_Ca_BS"/>
</dbReference>
<keyword evidence="6" id="KW-0136">Cellulose degradation</keyword>
<feature type="domain" description="Dockerin" evidence="12">
    <location>
        <begin position="662"/>
        <end position="732"/>
    </location>
</feature>
<dbReference type="PANTHER" id="PTHR43576">
    <property type="entry name" value="ALPHA-L-ARABINOFURANOSIDASE C-RELATED"/>
    <property type="match status" value="1"/>
</dbReference>
<reference evidence="13" key="1">
    <citation type="submission" date="2009-07" db="EMBL/GenBank/DDBJ databases">
        <authorList>
            <consortium name="US DOE Joint Genome Institute (JGI-PGF)"/>
            <person name="Lucas S."/>
            <person name="Copeland A."/>
            <person name="Lapidus A."/>
            <person name="Glavina del Rio T."/>
            <person name="Tice H."/>
            <person name="Bruce D."/>
            <person name="Goodwin L."/>
            <person name="Pitluck S."/>
            <person name="Larimer F."/>
            <person name="Land M.L."/>
            <person name="Mouttaki H."/>
            <person name="He Z."/>
            <person name="Zhou J."/>
            <person name="Hemme C.L."/>
        </authorList>
    </citation>
    <scope>NUCLEOTIDE SEQUENCE</scope>
    <source>
        <strain evidence="13">DSM 2782</strain>
    </source>
</reference>
<evidence type="ECO:0000256" key="1">
    <source>
        <dbReference type="ARBA" id="ARBA00000966"/>
    </source>
</evidence>
<dbReference type="InterPro" id="IPR008965">
    <property type="entry name" value="CBM2/CBM3_carb-bd_dom_sf"/>
</dbReference>
<proteinExistence type="predicted"/>
<dbReference type="Proteomes" id="UP000003860">
    <property type="component" value="Unassembled WGS sequence"/>
</dbReference>
<evidence type="ECO:0000256" key="6">
    <source>
        <dbReference type="ARBA" id="ARBA00023001"/>
    </source>
</evidence>
<dbReference type="Gene3D" id="3.20.20.80">
    <property type="entry name" value="Glycosidases"/>
    <property type="match status" value="1"/>
</dbReference>
<evidence type="ECO:0000313" key="13">
    <source>
        <dbReference type="EMBL" id="EGD48163.1"/>
    </source>
</evidence>
<evidence type="ECO:0000313" key="14">
    <source>
        <dbReference type="Proteomes" id="UP000003860"/>
    </source>
</evidence>
<evidence type="ECO:0000256" key="2">
    <source>
        <dbReference type="ARBA" id="ARBA00004881"/>
    </source>
</evidence>
<evidence type="ECO:0000259" key="11">
    <source>
        <dbReference type="PROSITE" id="PS51172"/>
    </source>
</evidence>
<dbReference type="InterPro" id="IPR017853">
    <property type="entry name" value="GH"/>
</dbReference>
<feature type="signal peptide" evidence="10">
    <location>
        <begin position="1"/>
        <end position="29"/>
    </location>
</feature>
<dbReference type="Pfam" id="PF00942">
    <property type="entry name" value="CBM_3"/>
    <property type="match status" value="1"/>
</dbReference>
<feature type="chain" id="PRO_5003271246" description="cellulase" evidence="10">
    <location>
        <begin position="30"/>
        <end position="734"/>
    </location>
</feature>
<organism evidence="13 14">
    <name type="scientific">Ruminiclostridium papyrosolvens DSM 2782</name>
    <dbReference type="NCBI Taxonomy" id="588581"/>
    <lineage>
        <taxon>Bacteria</taxon>
        <taxon>Bacillati</taxon>
        <taxon>Bacillota</taxon>
        <taxon>Clostridia</taxon>
        <taxon>Eubacteriales</taxon>
        <taxon>Oscillospiraceae</taxon>
        <taxon>Ruminiclostridium</taxon>
    </lineage>
</organism>
<keyword evidence="5" id="KW-0378">Hydrolase</keyword>
<keyword evidence="8" id="KW-0326">Glycosidase</keyword>
<accession>F1TBZ2</accession>
<reference evidence="13" key="2">
    <citation type="submission" date="2011-01" db="EMBL/GenBank/DDBJ databases">
        <title>The Non-contiguous Finished genome of Clostridium papyrosolvens.</title>
        <authorList>
            <person name="Lucas S."/>
            <person name="Copeland A."/>
            <person name="Lapidus A."/>
            <person name="Cheng J.-F."/>
            <person name="Goodwin L."/>
            <person name="Pitluck S."/>
            <person name="Misra M."/>
            <person name="Chertkov O."/>
            <person name="Detter J.C."/>
            <person name="Han C."/>
            <person name="Tapia R."/>
            <person name="Land M."/>
            <person name="Hauser L."/>
            <person name="Kyrpides N."/>
            <person name="Ivanova N."/>
            <person name="Pagani I."/>
            <person name="Mouttaki H."/>
            <person name="He Z."/>
            <person name="Zhou J."/>
            <person name="Hemme C.L."/>
            <person name="Woyke T."/>
        </authorList>
    </citation>
    <scope>NUCLEOTIDE SEQUENCE [LARGE SCALE GENOMIC DNA]</scope>
    <source>
        <strain evidence="13">DSM 2782</strain>
    </source>
</reference>
<dbReference type="STRING" id="588581.Cpap_2859"/>
<dbReference type="PROSITE" id="PS00018">
    <property type="entry name" value="EF_HAND_1"/>
    <property type="match status" value="1"/>
</dbReference>
<evidence type="ECO:0000256" key="4">
    <source>
        <dbReference type="ARBA" id="ARBA00022729"/>
    </source>
</evidence>
<dbReference type="GO" id="GO:0030245">
    <property type="term" value="P:cellulose catabolic process"/>
    <property type="evidence" value="ECO:0007669"/>
    <property type="project" value="UniProtKB-KW"/>
</dbReference>
<evidence type="ECO:0000256" key="10">
    <source>
        <dbReference type="SAM" id="SignalP"/>
    </source>
</evidence>